<dbReference type="InterPro" id="IPR011009">
    <property type="entry name" value="Kinase-like_dom_sf"/>
</dbReference>
<protein>
    <recommendedName>
        <fullName evidence="7">Protein kinase domain-containing protein</fullName>
    </recommendedName>
</protein>
<dbReference type="Pfam" id="PF25055">
    <property type="entry name" value="DUF7792"/>
    <property type="match status" value="1"/>
</dbReference>
<dbReference type="InterPro" id="IPR016024">
    <property type="entry name" value="ARM-type_fold"/>
</dbReference>
<dbReference type="InterPro" id="IPR000719">
    <property type="entry name" value="Prot_kinase_dom"/>
</dbReference>
<dbReference type="CDD" id="cd21037">
    <property type="entry name" value="MLKL_NTD"/>
    <property type="match status" value="1"/>
</dbReference>
<dbReference type="SUPFAM" id="SSF56112">
    <property type="entry name" value="Protein kinase-like (PK-like)"/>
    <property type="match status" value="1"/>
</dbReference>
<evidence type="ECO:0000256" key="2">
    <source>
        <dbReference type="ARBA" id="ARBA00022679"/>
    </source>
</evidence>
<dbReference type="PROSITE" id="PS00107">
    <property type="entry name" value="PROTEIN_KINASE_ATP"/>
    <property type="match status" value="1"/>
</dbReference>
<dbReference type="Pfam" id="PF00514">
    <property type="entry name" value="Arm"/>
    <property type="match status" value="1"/>
</dbReference>
<dbReference type="PANTHER" id="PTHR46168:SF1">
    <property type="entry name" value="ARMADILLO REPEAT ONLY 4"/>
    <property type="match status" value="1"/>
</dbReference>
<dbReference type="PANTHER" id="PTHR46168">
    <property type="entry name" value="ARMADILLO REPEAT ONLY 4"/>
    <property type="match status" value="1"/>
</dbReference>
<dbReference type="InterPro" id="IPR017441">
    <property type="entry name" value="Protein_kinase_ATP_BS"/>
</dbReference>
<sequence>MAATLSLALDLCNEIQEKHSLILVESKNSPLIHRNQCIVLFRKLSDTRETLVAVQHKLSDGEFTSSQSSDVGTPVIHGLIHVLKRVHEIFFKDCFCKDKWLEAALRQGGDLKETFAEIVSDLQWYRSVLHSIVFKQVGQDSNDLAPVDCNRNLSEIELEALSTAAKWDQEDLRGFLREFNGDPARNGENGNYISMQCLATQLLNKLEFQPWSSTAKEKRDKSLHEDGRNKWSEGPLVLLVNMQDLHKGALLGEGSFGSVHETNWLGETYAMKIHKRGLKQCLKAEIKALAGLQHPHVMRLVGCAEEEGKCLYLMERMDKSLSKMLEDCSLSLVQRVDMMLQIAEGVRYLHSKNLVHRDLKPENILVKHDNSGPETLMLAPLVEDFWIAKVSDFGTVKEKMESMAYVGQTMNVGTTMFMAPEMYELEDSAKRPERFYPMKTDVYSFALICYVVLTSESTPFPFEELRNPSVRDFKDRVRRGKRPKLPANCPVYLSDLIQQCWDGNQDRRPNFDYICTELRQIKDFLLTGTVKEEGCEIGVTIPHNSQLNVEGILASQIRTSEGIRDAVKEVEFFKQECLELDRKVNSLASLLEQAVHFSITNPAGLYESPTRWIAMEVEKTLERALGLVKKCKWSGMLQRVISNTRVSDFQKVNLYLDNSIANVQYLLNISASREDRPIHIGLPPIASHDPVLSIVWENVSILHVGNAEEKAQGASCLADLAKGTRNGSIICKAGGVPPLQRLLREGTAAGQEEAARALGYLAADRSPVLRMQDKTSRANST</sequence>
<dbReference type="InterPro" id="IPR056694">
    <property type="entry name" value="DUF7792"/>
</dbReference>
<keyword evidence="4" id="KW-0418">Kinase</keyword>
<dbReference type="EMBL" id="OZ020104">
    <property type="protein sequence ID" value="CAK9279012.1"/>
    <property type="molecule type" value="Genomic_DNA"/>
</dbReference>
<keyword evidence="9" id="KW-1185">Reference proteome</keyword>
<dbReference type="Proteomes" id="UP001497444">
    <property type="component" value="Chromosome 9"/>
</dbReference>
<dbReference type="InterPro" id="IPR059179">
    <property type="entry name" value="MLKL-like_MCAfunc"/>
</dbReference>
<dbReference type="InterPro" id="IPR001245">
    <property type="entry name" value="Ser-Thr/Tyr_kinase_cat_dom"/>
</dbReference>
<evidence type="ECO:0000313" key="9">
    <source>
        <dbReference type="Proteomes" id="UP001497444"/>
    </source>
</evidence>
<proteinExistence type="predicted"/>
<dbReference type="SMART" id="SM00220">
    <property type="entry name" value="S_TKc"/>
    <property type="match status" value="1"/>
</dbReference>
<evidence type="ECO:0000256" key="5">
    <source>
        <dbReference type="ARBA" id="ARBA00022840"/>
    </source>
</evidence>
<keyword evidence="1" id="KW-0723">Serine/threonine-protein kinase</keyword>
<dbReference type="Pfam" id="PF07714">
    <property type="entry name" value="PK_Tyr_Ser-Thr"/>
    <property type="match status" value="1"/>
</dbReference>
<dbReference type="InterPro" id="IPR036537">
    <property type="entry name" value="Adaptor_Cbl_N_dom_sf"/>
</dbReference>
<keyword evidence="5 6" id="KW-0067">ATP-binding</keyword>
<feature type="binding site" evidence="6">
    <location>
        <position position="272"/>
    </location>
    <ligand>
        <name>ATP</name>
        <dbReference type="ChEBI" id="CHEBI:30616"/>
    </ligand>
</feature>
<dbReference type="Gene3D" id="1.25.10.10">
    <property type="entry name" value="Leucine-rich Repeat Variant"/>
    <property type="match status" value="1"/>
</dbReference>
<dbReference type="InterPro" id="IPR011989">
    <property type="entry name" value="ARM-like"/>
</dbReference>
<evidence type="ECO:0000256" key="3">
    <source>
        <dbReference type="ARBA" id="ARBA00022741"/>
    </source>
</evidence>
<evidence type="ECO:0000259" key="7">
    <source>
        <dbReference type="PROSITE" id="PS50011"/>
    </source>
</evidence>
<keyword evidence="3 6" id="KW-0547">Nucleotide-binding</keyword>
<evidence type="ECO:0000256" key="4">
    <source>
        <dbReference type="ARBA" id="ARBA00022777"/>
    </source>
</evidence>
<dbReference type="PROSITE" id="PS00108">
    <property type="entry name" value="PROTEIN_KINASE_ST"/>
    <property type="match status" value="1"/>
</dbReference>
<dbReference type="Gene3D" id="1.20.930.20">
    <property type="entry name" value="Adaptor protein Cbl, N-terminal domain"/>
    <property type="match status" value="1"/>
</dbReference>
<gene>
    <name evidence="8" type="ORF">CSSPJE1EN1_LOCUS24490</name>
</gene>
<keyword evidence="2" id="KW-0808">Transferase</keyword>
<accession>A0ABP0XNA6</accession>
<evidence type="ECO:0000313" key="8">
    <source>
        <dbReference type="EMBL" id="CAK9279012.1"/>
    </source>
</evidence>
<dbReference type="PROSITE" id="PS50011">
    <property type="entry name" value="PROTEIN_KINASE_DOM"/>
    <property type="match status" value="1"/>
</dbReference>
<evidence type="ECO:0000256" key="1">
    <source>
        <dbReference type="ARBA" id="ARBA00022527"/>
    </source>
</evidence>
<dbReference type="InterPro" id="IPR008271">
    <property type="entry name" value="Ser/Thr_kinase_AS"/>
</dbReference>
<evidence type="ECO:0000256" key="6">
    <source>
        <dbReference type="PROSITE-ProRule" id="PRU10141"/>
    </source>
</evidence>
<name>A0ABP0XNA6_9BRYO</name>
<feature type="domain" description="Protein kinase" evidence="7">
    <location>
        <begin position="245"/>
        <end position="525"/>
    </location>
</feature>
<organism evidence="8 9">
    <name type="scientific">Sphagnum jensenii</name>
    <dbReference type="NCBI Taxonomy" id="128206"/>
    <lineage>
        <taxon>Eukaryota</taxon>
        <taxon>Viridiplantae</taxon>
        <taxon>Streptophyta</taxon>
        <taxon>Embryophyta</taxon>
        <taxon>Bryophyta</taxon>
        <taxon>Sphagnophytina</taxon>
        <taxon>Sphagnopsida</taxon>
        <taxon>Sphagnales</taxon>
        <taxon>Sphagnaceae</taxon>
        <taxon>Sphagnum</taxon>
    </lineage>
</organism>
<reference evidence="8" key="1">
    <citation type="submission" date="2024-02" db="EMBL/GenBank/DDBJ databases">
        <authorList>
            <consortium name="ELIXIR-Norway"/>
            <consortium name="Elixir Norway"/>
        </authorList>
    </citation>
    <scope>NUCLEOTIDE SEQUENCE</scope>
</reference>
<dbReference type="InterPro" id="IPR000225">
    <property type="entry name" value="Armadillo"/>
</dbReference>
<dbReference type="SUPFAM" id="SSF48371">
    <property type="entry name" value="ARM repeat"/>
    <property type="match status" value="1"/>
</dbReference>
<dbReference type="Gene3D" id="1.10.510.10">
    <property type="entry name" value="Transferase(Phosphotransferase) domain 1"/>
    <property type="match status" value="1"/>
</dbReference>